<feature type="chain" id="PRO_5027642785" evidence="5">
    <location>
        <begin position="23"/>
        <end position="182"/>
    </location>
</feature>
<comment type="subcellular location">
    <subcellularLocation>
        <location evidence="1">Secreted</location>
    </subcellularLocation>
</comment>
<comment type="similarity">
    <text evidence="2">Belongs to the dermatopontin family.</text>
</comment>
<dbReference type="GO" id="GO:0031012">
    <property type="term" value="C:extracellular matrix"/>
    <property type="evidence" value="ECO:0007669"/>
    <property type="project" value="TreeGrafter"/>
</dbReference>
<evidence type="ECO:0000256" key="2">
    <source>
        <dbReference type="ARBA" id="ARBA00008712"/>
    </source>
</evidence>
<reference evidence="7" key="1">
    <citation type="submission" date="2025-08" db="UniProtKB">
        <authorList>
            <consortium name="RefSeq"/>
        </authorList>
    </citation>
    <scope>IDENTIFICATION</scope>
    <source>
        <tissue evidence="7">Tentacle</tissue>
    </source>
</reference>
<gene>
    <name evidence="7" type="primary">LOC116288128</name>
</gene>
<evidence type="ECO:0000256" key="4">
    <source>
        <dbReference type="ARBA" id="ARBA00023157"/>
    </source>
</evidence>
<dbReference type="Proteomes" id="UP000515163">
    <property type="component" value="Unplaced"/>
</dbReference>
<dbReference type="KEGG" id="aten:116288128"/>
<evidence type="ECO:0000256" key="5">
    <source>
        <dbReference type="SAM" id="SignalP"/>
    </source>
</evidence>
<proteinExistence type="inferred from homology"/>
<name>A0A6P8H2V2_ACTTE</name>
<dbReference type="PANTHER" id="PTHR15040:SF1">
    <property type="entry name" value="DERMATOPONTIN-LIKE ISOFORM X1"/>
    <property type="match status" value="1"/>
</dbReference>
<dbReference type="InterPro" id="IPR026645">
    <property type="entry name" value="Dermatopontin"/>
</dbReference>
<dbReference type="GeneID" id="116288128"/>
<dbReference type="FunCoup" id="A0A6P8H2V2">
    <property type="interactions" value="43"/>
</dbReference>
<dbReference type="OrthoDB" id="5945504at2759"/>
<sequence length="182" mass="22029">MRLFAVIIINLLLLDLFCSSEAAWWRRRRRRRRCHAPSTSTIKWSNTWDHEFTFTCPPGQAMTEFRSMYSNCHWDRVFRFKCKKNIVAKGRCHWSHYVNNFDDPIAFKCPLSGFITGISSKHDNHYEDRRFRFRCCKDHRYHRHHCTSNSDYVNDWKQPFNFKAPKNHFLVGAFSYHINSQE</sequence>
<accession>A0A6P8H2V2</accession>
<dbReference type="GO" id="GO:0030199">
    <property type="term" value="P:collagen fibril organization"/>
    <property type="evidence" value="ECO:0007669"/>
    <property type="project" value="TreeGrafter"/>
</dbReference>
<dbReference type="AlphaFoldDB" id="A0A6P8H2V2"/>
<keyword evidence="4" id="KW-1015">Disulfide bond</keyword>
<evidence type="ECO:0000313" key="6">
    <source>
        <dbReference type="Proteomes" id="UP000515163"/>
    </source>
</evidence>
<keyword evidence="5" id="KW-0732">Signal</keyword>
<dbReference type="PANTHER" id="PTHR15040">
    <property type="entry name" value="DERMATOPONTIN-RELATED"/>
    <property type="match status" value="1"/>
</dbReference>
<feature type="signal peptide" evidence="5">
    <location>
        <begin position="1"/>
        <end position="22"/>
    </location>
</feature>
<dbReference type="RefSeq" id="XP_031550729.1">
    <property type="nucleotide sequence ID" value="XM_031694869.1"/>
</dbReference>
<protein>
    <submittedName>
        <fullName evidence="7">Hemagglutinin/amebocyte aggregation factor-like</fullName>
    </submittedName>
</protein>
<dbReference type="Pfam" id="PF14704">
    <property type="entry name" value="DERM"/>
    <property type="match status" value="1"/>
</dbReference>
<dbReference type="InParanoid" id="A0A6P8H2V2"/>
<evidence type="ECO:0000313" key="7">
    <source>
        <dbReference type="RefSeq" id="XP_031550729.1"/>
    </source>
</evidence>
<organism evidence="6 7">
    <name type="scientific">Actinia tenebrosa</name>
    <name type="common">Australian red waratah sea anemone</name>
    <dbReference type="NCBI Taxonomy" id="6105"/>
    <lineage>
        <taxon>Eukaryota</taxon>
        <taxon>Metazoa</taxon>
        <taxon>Cnidaria</taxon>
        <taxon>Anthozoa</taxon>
        <taxon>Hexacorallia</taxon>
        <taxon>Actiniaria</taxon>
        <taxon>Actiniidae</taxon>
        <taxon>Actinia</taxon>
    </lineage>
</organism>
<keyword evidence="3" id="KW-0964">Secreted</keyword>
<dbReference type="GO" id="GO:0005615">
    <property type="term" value="C:extracellular space"/>
    <property type="evidence" value="ECO:0007669"/>
    <property type="project" value="TreeGrafter"/>
</dbReference>
<evidence type="ECO:0000256" key="1">
    <source>
        <dbReference type="ARBA" id="ARBA00004613"/>
    </source>
</evidence>
<evidence type="ECO:0000256" key="3">
    <source>
        <dbReference type="ARBA" id="ARBA00022525"/>
    </source>
</evidence>
<keyword evidence="6" id="KW-1185">Reference proteome</keyword>